<keyword evidence="4" id="KW-1185">Reference proteome</keyword>
<dbReference type="SUPFAM" id="SSF57667">
    <property type="entry name" value="beta-beta-alpha zinc fingers"/>
    <property type="match status" value="1"/>
</dbReference>
<keyword evidence="1" id="KW-0862">Zinc</keyword>
<dbReference type="PROSITE" id="PS50157">
    <property type="entry name" value="ZINC_FINGER_C2H2_2"/>
    <property type="match status" value="1"/>
</dbReference>
<dbReference type="Proteomes" id="UP000789706">
    <property type="component" value="Unassembled WGS sequence"/>
</dbReference>
<reference evidence="3" key="1">
    <citation type="submission" date="2021-06" db="EMBL/GenBank/DDBJ databases">
        <authorList>
            <person name="Kallberg Y."/>
            <person name="Tangrot J."/>
            <person name="Rosling A."/>
        </authorList>
    </citation>
    <scope>NUCLEOTIDE SEQUENCE</scope>
    <source>
        <strain evidence="3">AZ414A</strain>
    </source>
</reference>
<comment type="caution">
    <text evidence="3">The sequence shown here is derived from an EMBL/GenBank/DDBJ whole genome shotgun (WGS) entry which is preliminary data.</text>
</comment>
<dbReference type="PROSITE" id="PS00028">
    <property type="entry name" value="ZINC_FINGER_C2H2_1"/>
    <property type="match status" value="1"/>
</dbReference>
<proteinExistence type="predicted"/>
<keyword evidence="1" id="KW-0479">Metal-binding</keyword>
<keyword evidence="1" id="KW-0863">Zinc-finger</keyword>
<accession>A0A9N9A828</accession>
<dbReference type="InterPro" id="IPR036236">
    <property type="entry name" value="Znf_C2H2_sf"/>
</dbReference>
<dbReference type="EMBL" id="CAJVPK010000528">
    <property type="protein sequence ID" value="CAG8522576.1"/>
    <property type="molecule type" value="Genomic_DNA"/>
</dbReference>
<dbReference type="AlphaFoldDB" id="A0A9N9A828"/>
<feature type="domain" description="C2H2-type" evidence="2">
    <location>
        <begin position="77"/>
        <end position="104"/>
    </location>
</feature>
<evidence type="ECO:0000259" key="2">
    <source>
        <dbReference type="PROSITE" id="PS50157"/>
    </source>
</evidence>
<evidence type="ECO:0000313" key="4">
    <source>
        <dbReference type="Proteomes" id="UP000789706"/>
    </source>
</evidence>
<dbReference type="GO" id="GO:0008270">
    <property type="term" value="F:zinc ion binding"/>
    <property type="evidence" value="ECO:0007669"/>
    <property type="project" value="UniProtKB-KW"/>
</dbReference>
<dbReference type="OrthoDB" id="2152896at2759"/>
<evidence type="ECO:0000256" key="1">
    <source>
        <dbReference type="PROSITE-ProRule" id="PRU00042"/>
    </source>
</evidence>
<evidence type="ECO:0000313" key="3">
    <source>
        <dbReference type="EMBL" id="CAG8522576.1"/>
    </source>
</evidence>
<organism evidence="3 4">
    <name type="scientific">Diversispora eburnea</name>
    <dbReference type="NCBI Taxonomy" id="1213867"/>
    <lineage>
        <taxon>Eukaryota</taxon>
        <taxon>Fungi</taxon>
        <taxon>Fungi incertae sedis</taxon>
        <taxon>Mucoromycota</taxon>
        <taxon>Glomeromycotina</taxon>
        <taxon>Glomeromycetes</taxon>
        <taxon>Diversisporales</taxon>
        <taxon>Diversisporaceae</taxon>
        <taxon>Diversispora</taxon>
    </lineage>
</organism>
<sequence>MNSFNVATQAKPDESIQYSPVIDSEKFSQMSLVEPTQQVVDNSQLVAVKNEENIHSVSTSDDQKEHGSASLVSKTTYTCHVCSKKYKHRNCLVKHLWEHHESWELCLKFNLTKHQQVQMMEVCFYLINTILTSAAQILVDLACIKQH</sequence>
<gene>
    <name evidence="3" type="ORF">DEBURN_LOCUS5738</name>
</gene>
<name>A0A9N9A828_9GLOM</name>
<protein>
    <submittedName>
        <fullName evidence="3">3725_t:CDS:1</fullName>
    </submittedName>
</protein>
<dbReference type="InterPro" id="IPR013087">
    <property type="entry name" value="Znf_C2H2_type"/>
</dbReference>